<sequence length="211" mass="23918">MKYVGNTAHRPIIKVSNIINPVSSRLLSVMNQDSAADDASTSSGPSADAVLDKTMKILEDLVLDWESKKTGESNSHGKRYTSRKEVTANPKQHHQPFWKRKMKWMPYALPRRIHKKLVVDDLYSILCKIHFYDDVDVEVLRMCLLEERRDIPIACSVQAARPPTPDGELDELSEYFTHFVRVELKMSSLAESIPLSSVSPGRSCSEHCSTF</sequence>
<dbReference type="EMBL" id="CATQJL010000112">
    <property type="protein sequence ID" value="CAJ0592702.1"/>
    <property type="molecule type" value="Genomic_DNA"/>
</dbReference>
<accession>A0AA36DT99</accession>
<evidence type="ECO:0000256" key="1">
    <source>
        <dbReference type="SAM" id="MobiDB-lite"/>
    </source>
</evidence>
<proteinExistence type="predicted"/>
<name>A0AA36DT99_CYLNA</name>
<protein>
    <submittedName>
        <fullName evidence="2">Uncharacterized protein</fullName>
    </submittedName>
</protein>
<organism evidence="2 3">
    <name type="scientific">Cylicocyclus nassatus</name>
    <name type="common">Nematode worm</name>
    <dbReference type="NCBI Taxonomy" id="53992"/>
    <lineage>
        <taxon>Eukaryota</taxon>
        <taxon>Metazoa</taxon>
        <taxon>Ecdysozoa</taxon>
        <taxon>Nematoda</taxon>
        <taxon>Chromadorea</taxon>
        <taxon>Rhabditida</taxon>
        <taxon>Rhabditina</taxon>
        <taxon>Rhabditomorpha</taxon>
        <taxon>Strongyloidea</taxon>
        <taxon>Strongylidae</taxon>
        <taxon>Cylicocyclus</taxon>
    </lineage>
</organism>
<dbReference type="AlphaFoldDB" id="A0AA36DT99"/>
<reference evidence="2" key="1">
    <citation type="submission" date="2023-07" db="EMBL/GenBank/DDBJ databases">
        <authorList>
            <consortium name="CYATHOMIX"/>
        </authorList>
    </citation>
    <scope>NUCLEOTIDE SEQUENCE</scope>
    <source>
        <strain evidence="2">N/A</strain>
    </source>
</reference>
<keyword evidence="3" id="KW-1185">Reference proteome</keyword>
<evidence type="ECO:0000313" key="3">
    <source>
        <dbReference type="Proteomes" id="UP001176961"/>
    </source>
</evidence>
<comment type="caution">
    <text evidence="2">The sequence shown here is derived from an EMBL/GenBank/DDBJ whole genome shotgun (WGS) entry which is preliminary data.</text>
</comment>
<feature type="region of interest" description="Disordered" evidence="1">
    <location>
        <begin position="69"/>
        <end position="92"/>
    </location>
</feature>
<dbReference type="Proteomes" id="UP001176961">
    <property type="component" value="Unassembled WGS sequence"/>
</dbReference>
<evidence type="ECO:0000313" key="2">
    <source>
        <dbReference type="EMBL" id="CAJ0592702.1"/>
    </source>
</evidence>
<gene>
    <name evidence="2" type="ORF">CYNAS_LOCUS4685</name>
</gene>